<reference evidence="1 2" key="1">
    <citation type="submission" date="2015-02" db="EMBL/GenBank/DDBJ databases">
        <title>Single-cell genomics of uncultivated deep-branching MTB reveals a conserved set of magnetosome genes.</title>
        <authorList>
            <person name="Kolinko S."/>
            <person name="Richter M."/>
            <person name="Glockner F.O."/>
            <person name="Brachmann A."/>
            <person name="Schuler D."/>
        </authorList>
    </citation>
    <scope>NUCLEOTIDE SEQUENCE [LARGE SCALE GENOMIC DNA]</scope>
    <source>
        <strain evidence="1">TM-1</strain>
    </source>
</reference>
<dbReference type="Proteomes" id="UP000033423">
    <property type="component" value="Unassembled WGS sequence"/>
</dbReference>
<keyword evidence="2" id="KW-1185">Reference proteome</keyword>
<name>A0A0F3GHP0_9BACT</name>
<organism evidence="1 2">
    <name type="scientific">Candidatus Magnetobacterium bavaricum</name>
    <dbReference type="NCBI Taxonomy" id="29290"/>
    <lineage>
        <taxon>Bacteria</taxon>
        <taxon>Pseudomonadati</taxon>
        <taxon>Nitrospirota</taxon>
        <taxon>Thermodesulfovibrionia</taxon>
        <taxon>Thermodesulfovibrionales</taxon>
        <taxon>Candidatus Magnetobacteriaceae</taxon>
        <taxon>Candidatus Magnetobacterium</taxon>
    </lineage>
</organism>
<dbReference type="InterPro" id="IPR027417">
    <property type="entry name" value="P-loop_NTPase"/>
</dbReference>
<dbReference type="AlphaFoldDB" id="A0A0F3GHP0"/>
<keyword evidence="1" id="KW-0808">Transferase</keyword>
<dbReference type="Gene3D" id="3.40.50.300">
    <property type="entry name" value="P-loop containing nucleotide triphosphate hydrolases"/>
    <property type="match status" value="1"/>
</dbReference>
<comment type="caution">
    <text evidence="1">The sequence shown here is derived from an EMBL/GenBank/DDBJ whole genome shotgun (WGS) entry which is preliminary data.</text>
</comment>
<proteinExistence type="predicted"/>
<gene>
    <name evidence="1" type="ORF">MBAV_006470</name>
</gene>
<dbReference type="GO" id="GO:0016740">
    <property type="term" value="F:transferase activity"/>
    <property type="evidence" value="ECO:0007669"/>
    <property type="project" value="UniProtKB-KW"/>
</dbReference>
<dbReference type="SUPFAM" id="SSF52540">
    <property type="entry name" value="P-loop containing nucleoside triphosphate hydrolases"/>
    <property type="match status" value="1"/>
</dbReference>
<protein>
    <submittedName>
        <fullName evidence="1">Sulfotransferase</fullName>
    </submittedName>
</protein>
<evidence type="ECO:0000313" key="2">
    <source>
        <dbReference type="Proteomes" id="UP000033423"/>
    </source>
</evidence>
<dbReference type="Pfam" id="PF13469">
    <property type="entry name" value="Sulfotransfer_3"/>
    <property type="match status" value="1"/>
</dbReference>
<evidence type="ECO:0000313" key="1">
    <source>
        <dbReference type="EMBL" id="KJU81337.1"/>
    </source>
</evidence>
<accession>A0A0F3GHP0</accession>
<sequence>MTTDVIVHVGYGKTATTWLQNKIFSSLGDDVYLGKNQDYFPEWLLKINYLDDFSYRQQKEQLNKKFTEIIKNKEKAIISSEAFTNFGVIFQQIERIAYCFNIPRIILTVRHPVNWLISNYKYCVEHEGFFQPLEACLDLGEKRTPFALEKRSPFYLPDLFYDEVVGGYRDVFGSERVLVLKYEDFVSDPQGYGERLSAFIGLELPDFVEKAKHKILVSKPEEMIDGQRITNMVNFIRKSALNIEVTSIKHITPWVLSDETMYKLYHIFNPHCIEFYNNGIF</sequence>
<dbReference type="EMBL" id="LACI01002732">
    <property type="protein sequence ID" value="KJU81337.1"/>
    <property type="molecule type" value="Genomic_DNA"/>
</dbReference>